<dbReference type="GO" id="GO:0004888">
    <property type="term" value="F:transmembrane signaling receptor activity"/>
    <property type="evidence" value="ECO:0007669"/>
    <property type="project" value="InterPro"/>
</dbReference>
<protein>
    <submittedName>
        <fullName evidence="14">Methyl-accepting chemotaxis protein</fullName>
    </submittedName>
</protein>
<keyword evidence="6 11" id="KW-1133">Transmembrane helix</keyword>
<dbReference type="Gene3D" id="1.10.287.950">
    <property type="entry name" value="Methyl-accepting chemotaxis protein"/>
    <property type="match status" value="1"/>
</dbReference>
<dbReference type="PROSITE" id="PS50885">
    <property type="entry name" value="HAMP"/>
    <property type="match status" value="1"/>
</dbReference>
<keyword evidence="8 10" id="KW-0807">Transducer</keyword>
<dbReference type="Gene3D" id="6.10.340.10">
    <property type="match status" value="1"/>
</dbReference>
<dbReference type="EMBL" id="RIZG01000001">
    <property type="protein sequence ID" value="RNF52892.1"/>
    <property type="molecule type" value="Genomic_DNA"/>
</dbReference>
<dbReference type="PROSITE" id="PS50111">
    <property type="entry name" value="CHEMOTAXIS_TRANSDUC_2"/>
    <property type="match status" value="1"/>
</dbReference>
<feature type="transmembrane region" description="Helical" evidence="11">
    <location>
        <begin position="202"/>
        <end position="221"/>
    </location>
</feature>
<reference evidence="14 15" key="1">
    <citation type="journal article" date="2012" name="Int. J. Syst. Evol. Microbiol.">
        <title>Marinomonas hwangdonensis sp. nov., isolated from seawater.</title>
        <authorList>
            <person name="Jung Y.T."/>
            <person name="Oh T.K."/>
            <person name="Yoon J.H."/>
        </authorList>
    </citation>
    <scope>NUCLEOTIDE SEQUENCE [LARGE SCALE GENOMIC DNA]</scope>
    <source>
        <strain evidence="14 15">HDW-15</strain>
    </source>
</reference>
<evidence type="ECO:0000259" key="13">
    <source>
        <dbReference type="PROSITE" id="PS50885"/>
    </source>
</evidence>
<dbReference type="GO" id="GO:0005886">
    <property type="term" value="C:plasma membrane"/>
    <property type="evidence" value="ECO:0007669"/>
    <property type="project" value="UniProtKB-SubCell"/>
</dbReference>
<feature type="domain" description="Methyl-accepting transducer" evidence="12">
    <location>
        <begin position="282"/>
        <end position="518"/>
    </location>
</feature>
<sequence>MLKITLALILSIKQRAVMRIRSIRVKTTIPMALMVVVFMVCLVLFSDLFKKSNDALNQQADRYLKAVALVINADRDLYQAKVAELNLLNAEGDLSSQKADHDENIQQVKDRFARYEQLMSVHPQLLSTFSGFNSALSQWQKSSNALIASGTQASNYEQQKSAADKQFDAVRSMLDQAGEGAEKASQATANLMRATSSSQQSFIYSVLVIALLIAGFFSYLIPKQLTQQILSLRQRIQEIAAGNGDLRLRIKVTKDDEFGDLSHDFNAFLEKLRQLIFTIKQQSVSLGEVTGHLNQSSTKTEQITLDLGVAADSIVNSGYEMSAANQQMANNASETSNEARLADGFVLQGEAAVSKSHQAISRLVEGIDIALGQSSLLEQSSASIASVLEVIRNIAEQTNLLALNAAIEAARAGEQGRGFAVVADEVRTLATRTQDSTNDIQKMIEQLKNNVVESSSAIADSKSRADQTVGYFDEVDRIFAGLRSSFAKVQAMAAQTAQATEAQSGVATAINRNLDKLNEQTSSAKLIAETCKRQSDQVNQLYLELDNLVGRFKV</sequence>
<feature type="transmembrane region" description="Helical" evidence="11">
    <location>
        <begin position="29"/>
        <end position="49"/>
    </location>
</feature>
<dbReference type="SMART" id="SM00304">
    <property type="entry name" value="HAMP"/>
    <property type="match status" value="1"/>
</dbReference>
<evidence type="ECO:0000256" key="3">
    <source>
        <dbReference type="ARBA" id="ARBA00022481"/>
    </source>
</evidence>
<accession>A0A3M8QB22</accession>
<dbReference type="Pfam" id="PF00672">
    <property type="entry name" value="HAMP"/>
    <property type="match status" value="1"/>
</dbReference>
<keyword evidence="5 11" id="KW-0812">Transmembrane</keyword>
<comment type="subcellular location">
    <subcellularLocation>
        <location evidence="1">Cell membrane</location>
        <topology evidence="1">Multi-pass membrane protein</topology>
    </subcellularLocation>
</comment>
<evidence type="ECO:0000259" key="12">
    <source>
        <dbReference type="PROSITE" id="PS50111"/>
    </source>
</evidence>
<comment type="similarity">
    <text evidence="9">Belongs to the methyl-accepting chemotaxis (MCP) protein family.</text>
</comment>
<feature type="domain" description="HAMP" evidence="13">
    <location>
        <begin position="223"/>
        <end position="277"/>
    </location>
</feature>
<evidence type="ECO:0000256" key="11">
    <source>
        <dbReference type="SAM" id="Phobius"/>
    </source>
</evidence>
<keyword evidence="2" id="KW-1003">Cell membrane</keyword>
<dbReference type="FunFam" id="1.10.287.950:FF:000001">
    <property type="entry name" value="Methyl-accepting chemotaxis sensory transducer"/>
    <property type="match status" value="1"/>
</dbReference>
<evidence type="ECO:0000256" key="1">
    <source>
        <dbReference type="ARBA" id="ARBA00004651"/>
    </source>
</evidence>
<proteinExistence type="inferred from homology"/>
<dbReference type="PRINTS" id="PR00260">
    <property type="entry name" value="CHEMTRNSDUCR"/>
</dbReference>
<dbReference type="PANTHER" id="PTHR32089:SF39">
    <property type="entry name" value="METHYL-ACCEPTING CHEMOTAXIS PROTEIN HLYB"/>
    <property type="match status" value="1"/>
</dbReference>
<keyword evidence="7 11" id="KW-0472">Membrane</keyword>
<dbReference type="Proteomes" id="UP000280507">
    <property type="component" value="Unassembled WGS sequence"/>
</dbReference>
<keyword evidence="15" id="KW-1185">Reference proteome</keyword>
<dbReference type="PANTHER" id="PTHR32089">
    <property type="entry name" value="METHYL-ACCEPTING CHEMOTAXIS PROTEIN MCPB"/>
    <property type="match status" value="1"/>
</dbReference>
<dbReference type="Pfam" id="PF00015">
    <property type="entry name" value="MCPsignal"/>
    <property type="match status" value="1"/>
</dbReference>
<evidence type="ECO:0000256" key="8">
    <source>
        <dbReference type="ARBA" id="ARBA00023224"/>
    </source>
</evidence>
<comment type="caution">
    <text evidence="14">The sequence shown here is derived from an EMBL/GenBank/DDBJ whole genome shotgun (WGS) entry which is preliminary data.</text>
</comment>
<dbReference type="InterPro" id="IPR004089">
    <property type="entry name" value="MCPsignal_dom"/>
</dbReference>
<dbReference type="GO" id="GO:0006935">
    <property type="term" value="P:chemotaxis"/>
    <property type="evidence" value="ECO:0007669"/>
    <property type="project" value="UniProtKB-KW"/>
</dbReference>
<dbReference type="SUPFAM" id="SSF58104">
    <property type="entry name" value="Methyl-accepting chemotaxis protein (MCP) signaling domain"/>
    <property type="match status" value="1"/>
</dbReference>
<dbReference type="GO" id="GO:0007165">
    <property type="term" value="P:signal transduction"/>
    <property type="evidence" value="ECO:0007669"/>
    <property type="project" value="UniProtKB-KW"/>
</dbReference>
<dbReference type="InterPro" id="IPR004090">
    <property type="entry name" value="Chemotax_Me-accpt_rcpt"/>
</dbReference>
<dbReference type="SMART" id="SM00283">
    <property type="entry name" value="MA"/>
    <property type="match status" value="1"/>
</dbReference>
<name>A0A3M8QB22_9GAMM</name>
<keyword evidence="4" id="KW-0145">Chemotaxis</keyword>
<evidence type="ECO:0000256" key="2">
    <source>
        <dbReference type="ARBA" id="ARBA00022475"/>
    </source>
</evidence>
<evidence type="ECO:0000256" key="6">
    <source>
        <dbReference type="ARBA" id="ARBA00022989"/>
    </source>
</evidence>
<dbReference type="CDD" id="cd06225">
    <property type="entry name" value="HAMP"/>
    <property type="match status" value="1"/>
</dbReference>
<evidence type="ECO:0000256" key="4">
    <source>
        <dbReference type="ARBA" id="ARBA00022500"/>
    </source>
</evidence>
<dbReference type="AlphaFoldDB" id="A0A3M8QB22"/>
<evidence type="ECO:0000256" key="5">
    <source>
        <dbReference type="ARBA" id="ARBA00022692"/>
    </source>
</evidence>
<evidence type="ECO:0000313" key="14">
    <source>
        <dbReference type="EMBL" id="RNF52892.1"/>
    </source>
</evidence>
<keyword evidence="3" id="KW-0488">Methylation</keyword>
<gene>
    <name evidence="14" type="ORF">EBI00_01950</name>
</gene>
<evidence type="ECO:0000313" key="15">
    <source>
        <dbReference type="Proteomes" id="UP000280507"/>
    </source>
</evidence>
<evidence type="ECO:0000256" key="7">
    <source>
        <dbReference type="ARBA" id="ARBA00023136"/>
    </source>
</evidence>
<dbReference type="InterPro" id="IPR003660">
    <property type="entry name" value="HAMP_dom"/>
</dbReference>
<organism evidence="14 15">
    <name type="scientific">Marinomonas hwangdonensis</name>
    <dbReference type="NCBI Taxonomy" id="1053647"/>
    <lineage>
        <taxon>Bacteria</taxon>
        <taxon>Pseudomonadati</taxon>
        <taxon>Pseudomonadota</taxon>
        <taxon>Gammaproteobacteria</taxon>
        <taxon>Oceanospirillales</taxon>
        <taxon>Oceanospirillaceae</taxon>
        <taxon>Marinomonas</taxon>
    </lineage>
</organism>
<evidence type="ECO:0000256" key="10">
    <source>
        <dbReference type="PROSITE-ProRule" id="PRU00284"/>
    </source>
</evidence>
<evidence type="ECO:0000256" key="9">
    <source>
        <dbReference type="ARBA" id="ARBA00029447"/>
    </source>
</evidence>